<dbReference type="InterPro" id="IPR041633">
    <property type="entry name" value="Polbeta"/>
</dbReference>
<evidence type="ECO:0000259" key="1">
    <source>
        <dbReference type="Pfam" id="PF18765"/>
    </source>
</evidence>
<feature type="domain" description="Polymerase beta nucleotidyltransferase" evidence="1">
    <location>
        <begin position="13"/>
        <end position="105"/>
    </location>
</feature>
<sequence length="126" mass="15151">MTQEDEQLLNRFQALIKREWQVDAIYLYGSRAQNTARPDSDWDLAILFHNFINNRIERVLRPQEVEAYLEEQTKAYDKISIIDLELVPAPLQFNVIRGQRLYDRNVPHVRRTENAIYSRIELDYER</sequence>
<dbReference type="SUPFAM" id="SSF81301">
    <property type="entry name" value="Nucleotidyltransferase"/>
    <property type="match status" value="1"/>
</dbReference>
<gene>
    <name evidence="2" type="ORF">COB67_09790</name>
</gene>
<evidence type="ECO:0000313" key="3">
    <source>
        <dbReference type="Proteomes" id="UP000218113"/>
    </source>
</evidence>
<dbReference type="CDD" id="cd05403">
    <property type="entry name" value="NT_KNTase_like"/>
    <property type="match status" value="1"/>
</dbReference>
<dbReference type="Proteomes" id="UP000218113">
    <property type="component" value="Unassembled WGS sequence"/>
</dbReference>
<dbReference type="Pfam" id="PF18765">
    <property type="entry name" value="Polbeta"/>
    <property type="match status" value="1"/>
</dbReference>
<accession>A0A2A4SZU2</accession>
<organism evidence="2 3">
    <name type="scientific">SAR324 cluster bacterium</name>
    <dbReference type="NCBI Taxonomy" id="2024889"/>
    <lineage>
        <taxon>Bacteria</taxon>
        <taxon>Deltaproteobacteria</taxon>
        <taxon>SAR324 cluster</taxon>
    </lineage>
</organism>
<dbReference type="EMBL" id="NVSR01000085">
    <property type="protein sequence ID" value="PCI26768.1"/>
    <property type="molecule type" value="Genomic_DNA"/>
</dbReference>
<dbReference type="AlphaFoldDB" id="A0A2A4SZU2"/>
<dbReference type="NCBIfam" id="NF047752">
    <property type="entry name" value="MntA_antitoxin"/>
    <property type="match status" value="1"/>
</dbReference>
<evidence type="ECO:0000313" key="2">
    <source>
        <dbReference type="EMBL" id="PCI26768.1"/>
    </source>
</evidence>
<proteinExistence type="predicted"/>
<dbReference type="InterPro" id="IPR052930">
    <property type="entry name" value="TA_antitoxin_MntA"/>
</dbReference>
<dbReference type="InterPro" id="IPR043519">
    <property type="entry name" value="NT_sf"/>
</dbReference>
<dbReference type="Gene3D" id="3.30.460.10">
    <property type="entry name" value="Beta Polymerase, domain 2"/>
    <property type="match status" value="1"/>
</dbReference>
<dbReference type="PANTHER" id="PTHR43852:SF3">
    <property type="entry name" value="NUCLEOTIDYLTRANSFERASE"/>
    <property type="match status" value="1"/>
</dbReference>
<reference evidence="3" key="1">
    <citation type="submission" date="2017-08" db="EMBL/GenBank/DDBJ databases">
        <title>A dynamic microbial community with high functional redundancy inhabits the cold, oxic subseafloor aquifer.</title>
        <authorList>
            <person name="Tully B.J."/>
            <person name="Wheat C.G."/>
            <person name="Glazer B.T."/>
            <person name="Huber J.A."/>
        </authorList>
    </citation>
    <scope>NUCLEOTIDE SEQUENCE [LARGE SCALE GENOMIC DNA]</scope>
</reference>
<protein>
    <submittedName>
        <fullName evidence="2">DNA polymerase subunit beta</fullName>
    </submittedName>
</protein>
<comment type="caution">
    <text evidence="2">The sequence shown here is derived from an EMBL/GenBank/DDBJ whole genome shotgun (WGS) entry which is preliminary data.</text>
</comment>
<name>A0A2A4SZU2_9DELT</name>
<dbReference type="PANTHER" id="PTHR43852">
    <property type="entry name" value="NUCLEOTIDYLTRANSFERASE"/>
    <property type="match status" value="1"/>
</dbReference>